<evidence type="ECO:0000313" key="6">
    <source>
        <dbReference type="EMBL" id="SCP97015.1"/>
    </source>
</evidence>
<keyword evidence="6" id="KW-0238">DNA-binding</keyword>
<evidence type="ECO:0000259" key="4">
    <source>
        <dbReference type="PROSITE" id="PS50110"/>
    </source>
</evidence>
<dbReference type="RefSeq" id="WP_169823636.1">
    <property type="nucleotide sequence ID" value="NZ_FMKA01000007.1"/>
</dbReference>
<dbReference type="GO" id="GO:0000156">
    <property type="term" value="F:phosphorelay response regulator activity"/>
    <property type="evidence" value="ECO:0007669"/>
    <property type="project" value="InterPro"/>
</dbReference>
<gene>
    <name evidence="6" type="ORF">SAMN05421730_1007113</name>
</gene>
<dbReference type="STRING" id="1619234.SAMN05421730_1007113"/>
<proteinExistence type="predicted"/>
<keyword evidence="3" id="KW-0597">Phosphoprotein</keyword>
<dbReference type="Gene3D" id="3.40.50.2300">
    <property type="match status" value="1"/>
</dbReference>
<dbReference type="SUPFAM" id="SSF52172">
    <property type="entry name" value="CheY-like"/>
    <property type="match status" value="1"/>
</dbReference>
<dbReference type="InterPro" id="IPR011006">
    <property type="entry name" value="CheY-like_superfamily"/>
</dbReference>
<evidence type="ECO:0000313" key="7">
    <source>
        <dbReference type="Proteomes" id="UP000199315"/>
    </source>
</evidence>
<dbReference type="InterPro" id="IPR001789">
    <property type="entry name" value="Sig_transdc_resp-reg_receiver"/>
</dbReference>
<name>A0A1D3TSX4_9FIRM</name>
<dbReference type="SMART" id="SM00448">
    <property type="entry name" value="REC"/>
    <property type="match status" value="1"/>
</dbReference>
<dbReference type="EMBL" id="FMKA01000007">
    <property type="protein sequence ID" value="SCP97015.1"/>
    <property type="molecule type" value="Genomic_DNA"/>
</dbReference>
<dbReference type="SMART" id="SM00850">
    <property type="entry name" value="LytTR"/>
    <property type="match status" value="1"/>
</dbReference>
<dbReference type="PROSITE" id="PS50930">
    <property type="entry name" value="HTH_LYTTR"/>
    <property type="match status" value="1"/>
</dbReference>
<dbReference type="PANTHER" id="PTHR37299:SF1">
    <property type="entry name" value="STAGE 0 SPORULATION PROTEIN A HOMOLOG"/>
    <property type="match status" value="1"/>
</dbReference>
<evidence type="ECO:0000256" key="2">
    <source>
        <dbReference type="ARBA" id="ARBA00024867"/>
    </source>
</evidence>
<dbReference type="Pfam" id="PF00072">
    <property type="entry name" value="Response_reg"/>
    <property type="match status" value="1"/>
</dbReference>
<organism evidence="6 7">
    <name type="scientific">Anaerobium acetethylicum</name>
    <dbReference type="NCBI Taxonomy" id="1619234"/>
    <lineage>
        <taxon>Bacteria</taxon>
        <taxon>Bacillati</taxon>
        <taxon>Bacillota</taxon>
        <taxon>Clostridia</taxon>
        <taxon>Lachnospirales</taxon>
        <taxon>Lachnospiraceae</taxon>
        <taxon>Anaerobium</taxon>
    </lineage>
</organism>
<feature type="domain" description="HTH LytTR-type" evidence="5">
    <location>
        <begin position="144"/>
        <end position="234"/>
    </location>
</feature>
<feature type="domain" description="Response regulatory" evidence="4">
    <location>
        <begin position="3"/>
        <end position="122"/>
    </location>
</feature>
<dbReference type="Pfam" id="PF04397">
    <property type="entry name" value="LytTR"/>
    <property type="match status" value="1"/>
</dbReference>
<evidence type="ECO:0000259" key="5">
    <source>
        <dbReference type="PROSITE" id="PS50930"/>
    </source>
</evidence>
<evidence type="ECO:0000256" key="3">
    <source>
        <dbReference type="PROSITE-ProRule" id="PRU00169"/>
    </source>
</evidence>
<dbReference type="GO" id="GO:0003677">
    <property type="term" value="F:DNA binding"/>
    <property type="evidence" value="ECO:0007669"/>
    <property type="project" value="UniProtKB-KW"/>
</dbReference>
<dbReference type="InterPro" id="IPR046947">
    <property type="entry name" value="LytR-like"/>
</dbReference>
<evidence type="ECO:0000256" key="1">
    <source>
        <dbReference type="ARBA" id="ARBA00018672"/>
    </source>
</evidence>
<protein>
    <recommendedName>
        <fullName evidence="1">Stage 0 sporulation protein A homolog</fullName>
    </recommendedName>
</protein>
<feature type="modified residue" description="4-aspartylphosphate" evidence="3">
    <location>
        <position position="59"/>
    </location>
</feature>
<dbReference type="PROSITE" id="PS50110">
    <property type="entry name" value="RESPONSE_REGULATORY"/>
    <property type="match status" value="1"/>
</dbReference>
<sequence>MFHAAICEDEPEISKYIEKTLASEFKKVGIEISFEVFNNGNRLIKMIDEHYHFDILFMDIEMPEIDGISICRKIRQINSETLVVFISNKDELVFSSFEVQPFRFIRKSHYDSLLPSLVASIQTEMARRHPNIVQIKEPGSKDLFSFDISQIMYVEAQGKNCMIVTTKGSTTIKTKLMEIETQLAEYDFLKPHRSYLVNYKYISKVRKNDLELTDHSIIPISRGHVDEMKNKFLKYTTRGI</sequence>
<accession>A0A1D3TSX4</accession>
<keyword evidence="7" id="KW-1185">Reference proteome</keyword>
<dbReference type="PANTHER" id="PTHR37299">
    <property type="entry name" value="TRANSCRIPTIONAL REGULATOR-RELATED"/>
    <property type="match status" value="1"/>
</dbReference>
<reference evidence="6 7" key="1">
    <citation type="submission" date="2016-09" db="EMBL/GenBank/DDBJ databases">
        <authorList>
            <person name="Capua I."/>
            <person name="De Benedictis P."/>
            <person name="Joannis T."/>
            <person name="Lombin L.H."/>
            <person name="Cattoli G."/>
        </authorList>
    </citation>
    <scope>NUCLEOTIDE SEQUENCE [LARGE SCALE GENOMIC DNA]</scope>
    <source>
        <strain evidence="6 7">GluBS11</strain>
    </source>
</reference>
<dbReference type="Proteomes" id="UP000199315">
    <property type="component" value="Unassembled WGS sequence"/>
</dbReference>
<comment type="function">
    <text evidence="2">May play the central regulatory role in sporulation. It may be an element of the effector pathway responsible for the activation of sporulation genes in response to nutritional stress. Spo0A may act in concert with spo0H (a sigma factor) to control the expression of some genes that are critical to the sporulation process.</text>
</comment>
<dbReference type="Gene3D" id="2.40.50.1020">
    <property type="entry name" value="LytTr DNA-binding domain"/>
    <property type="match status" value="1"/>
</dbReference>
<dbReference type="InterPro" id="IPR007492">
    <property type="entry name" value="LytTR_DNA-bd_dom"/>
</dbReference>
<dbReference type="AlphaFoldDB" id="A0A1D3TSX4"/>